<name>A0A6P6VTJ0_COFAR</name>
<keyword evidence="4" id="KW-1185">Reference proteome</keyword>
<feature type="region of interest" description="Disordered" evidence="2">
    <location>
        <begin position="1"/>
        <end position="30"/>
    </location>
</feature>
<evidence type="ECO:0000313" key="5">
    <source>
        <dbReference type="RefSeq" id="XP_027105242.1"/>
    </source>
</evidence>
<proteinExistence type="inferred from homology"/>
<dbReference type="OrthoDB" id="78088at2759"/>
<feature type="region of interest" description="Disordered" evidence="2">
    <location>
        <begin position="603"/>
        <end position="626"/>
    </location>
</feature>
<feature type="region of interest" description="Disordered" evidence="2">
    <location>
        <begin position="194"/>
        <end position="222"/>
    </location>
</feature>
<feature type="domain" description="WAPL" evidence="3">
    <location>
        <begin position="212"/>
        <end position="317"/>
    </location>
</feature>
<sequence>MIVRTYGRRSRSMATRNFNGGVSDKSFSQESPPDVFDFTFSSQGSTRWSSDPYGFSDSLDPYGLNNITSSAQGNDFQDDDELRILPARGGGSRGNAEYEGFDDGAFRTKKVKIGDSETYKLNSSPESDELTILSSKNGRNDGDFGYSDLGFGKSMDLEPYSLNSSQESDELVILPVKKGKENGKFDGLLQKPKKVKENGVMQKKKNRKKGKNREVGSDSVTVGSTATLMETQEFGEMMEHVDEVNFALDGLKKGQPVRVRRGSLLSLLSICGSSQQRRLLRAHGLAKTIIDAVLGISFDDPPSNLAAAALFYILTSDGQDDRLLDSPICIRFLLKFLRPLTFDAANVKAPSFGSKLLAIRMDPDVSQISAKGSESSAAIMQKVQEILVSSKDLNPRDANDDCIELPELNPKWISLLTMEKACFSTISLEDASGRVRRTGGNFKEKLRELGGLNAVFEVARNCHSVMEGWLQRNPSSVLDSKDKEGLESLVMLLKCLKIMENATFLSKDNQSHLLGMKGNFDSQSAPRSFTKLILGVVKILSGIALLRSSLGSEEGKTCNHSNETSHASEFKVEDNRSLCISCSRRRTMEGTSSLKSLSISHNSQSFSCHPSSSKSHSGASTMSDTDPWLKMRIDSSMSGQCSGTSGDFTNGTISKGFGVSFGRGNDHKVSNATKFEPMEDSQDPFAFDEDDFEPSKWDLLSGREKVSQVHNSRTKPYQPESESQSLLLLGQEDSHLDNQHSSEVSCSSGVTDEKSNLLADCLLSSVKVLMNLTNDNPMGCRQIAACGGLEIMSTLIASHFPNFRTYLPCSGSSRENGVSSRSSAVVDHQNDRHLTDEELDLLVAILGLLVNLVEKDGLNRSRLAATRVSLTNLEGLEKESSTDLIPLLCSIFLANQGAGEAAGEGRQLSWDDEDALLQEEKEAEKMILEAYAALLLAFLSTESRRIRSTIAECLPDHNLAVLVPVLERFVEFHLSLDMISPETHSTVLEVIESCRIP</sequence>
<evidence type="ECO:0000313" key="4">
    <source>
        <dbReference type="Proteomes" id="UP001652660"/>
    </source>
</evidence>
<dbReference type="InterPro" id="IPR011989">
    <property type="entry name" value="ARM-like"/>
</dbReference>
<dbReference type="Proteomes" id="UP001652660">
    <property type="component" value="Unplaced"/>
</dbReference>
<dbReference type="InterPro" id="IPR012502">
    <property type="entry name" value="WAPL_dom"/>
</dbReference>
<dbReference type="InterPro" id="IPR039874">
    <property type="entry name" value="WAPL"/>
</dbReference>
<dbReference type="FunFam" id="1.25.10.10:FF:000519">
    <property type="entry name" value="WAPL (Wings apart-like protein regulation of heterochromatin) protein"/>
    <property type="match status" value="1"/>
</dbReference>
<dbReference type="PROSITE" id="PS51271">
    <property type="entry name" value="WAPL"/>
    <property type="match status" value="1"/>
</dbReference>
<reference evidence="4" key="1">
    <citation type="journal article" date="2025" name="Foods">
        <title>Unveiling the Microbial Signatures of Arabica Coffee Cherries: Insights into Ripeness Specific Diversity, Functional Traits, and Implications for Quality and Safety.</title>
        <authorList>
            <consortium name="RefSeq"/>
            <person name="Tenea G.N."/>
            <person name="Cifuentes V."/>
            <person name="Reyes P."/>
            <person name="Cevallos-Vallejos M."/>
        </authorList>
    </citation>
    <scope>NUCLEOTIDE SEQUENCE [LARGE SCALE GENOMIC DNA]</scope>
</reference>
<evidence type="ECO:0000259" key="3">
    <source>
        <dbReference type="PROSITE" id="PS51271"/>
    </source>
</evidence>
<reference evidence="5" key="2">
    <citation type="submission" date="2025-08" db="UniProtKB">
        <authorList>
            <consortium name="RefSeq"/>
        </authorList>
    </citation>
    <scope>IDENTIFICATION</scope>
    <source>
        <tissue evidence="5">Leaves</tissue>
    </source>
</reference>
<evidence type="ECO:0000256" key="1">
    <source>
        <dbReference type="ARBA" id="ARBA00006854"/>
    </source>
</evidence>
<dbReference type="Gene3D" id="1.25.10.10">
    <property type="entry name" value="Leucine-rich Repeat Variant"/>
    <property type="match status" value="2"/>
</dbReference>
<feature type="region of interest" description="Disordered" evidence="2">
    <location>
        <begin position="703"/>
        <end position="724"/>
    </location>
</feature>
<dbReference type="GeneID" id="113725990"/>
<dbReference type="AlphaFoldDB" id="A0A6P6VTJ0"/>
<feature type="compositionally biased region" description="Basic residues" evidence="2">
    <location>
        <begin position="1"/>
        <end position="11"/>
    </location>
</feature>
<accession>A0A6P6VTJ0</accession>
<dbReference type="Pfam" id="PF07814">
    <property type="entry name" value="WAPL"/>
    <property type="match status" value="1"/>
</dbReference>
<feature type="compositionally biased region" description="Low complexity" evidence="2">
    <location>
        <begin position="603"/>
        <end position="623"/>
    </location>
</feature>
<dbReference type="SUPFAM" id="SSF48371">
    <property type="entry name" value="ARM repeat"/>
    <property type="match status" value="1"/>
</dbReference>
<dbReference type="InterPro" id="IPR022771">
    <property type="entry name" value="WAPL_C"/>
</dbReference>
<comment type="similarity">
    <text evidence="1">Belongs to the WAPL family.</text>
</comment>
<protein>
    <submittedName>
        <fullName evidence="5">Wings apart-like protein 2</fullName>
    </submittedName>
</protein>
<dbReference type="RefSeq" id="XP_027105242.1">
    <property type="nucleotide sequence ID" value="XM_027249441.2"/>
</dbReference>
<dbReference type="PANTHER" id="PTHR22100">
    <property type="entry name" value="WINGS APART-LIKE PROTEIN HOMOLOG"/>
    <property type="match status" value="1"/>
</dbReference>
<feature type="compositionally biased region" description="Basic residues" evidence="2">
    <location>
        <begin position="202"/>
        <end position="211"/>
    </location>
</feature>
<feature type="compositionally biased region" description="Polar residues" evidence="2">
    <location>
        <begin position="12"/>
        <end position="30"/>
    </location>
</feature>
<gene>
    <name evidence="5" type="primary">LOC113725990</name>
</gene>
<dbReference type="PANTHER" id="PTHR22100:SF13">
    <property type="entry name" value="WINGS APART-LIKE PROTEIN HOMOLOG"/>
    <property type="match status" value="1"/>
</dbReference>
<organism evidence="4 5">
    <name type="scientific">Coffea arabica</name>
    <name type="common">Arabian coffee</name>
    <dbReference type="NCBI Taxonomy" id="13443"/>
    <lineage>
        <taxon>Eukaryota</taxon>
        <taxon>Viridiplantae</taxon>
        <taxon>Streptophyta</taxon>
        <taxon>Embryophyta</taxon>
        <taxon>Tracheophyta</taxon>
        <taxon>Spermatophyta</taxon>
        <taxon>Magnoliopsida</taxon>
        <taxon>eudicotyledons</taxon>
        <taxon>Gunneridae</taxon>
        <taxon>Pentapetalae</taxon>
        <taxon>asterids</taxon>
        <taxon>lamiids</taxon>
        <taxon>Gentianales</taxon>
        <taxon>Rubiaceae</taxon>
        <taxon>Ixoroideae</taxon>
        <taxon>Gardenieae complex</taxon>
        <taxon>Bertiereae - Coffeeae clade</taxon>
        <taxon>Coffeeae</taxon>
        <taxon>Coffea</taxon>
    </lineage>
</organism>
<evidence type="ECO:0000256" key="2">
    <source>
        <dbReference type="SAM" id="MobiDB-lite"/>
    </source>
</evidence>
<dbReference type="InterPro" id="IPR016024">
    <property type="entry name" value="ARM-type_fold"/>
</dbReference>